<dbReference type="Pfam" id="PF01136">
    <property type="entry name" value="Peptidase_U32"/>
    <property type="match status" value="1"/>
</dbReference>
<accession>A0A7C9JDB7</accession>
<dbReference type="GO" id="GO:0008233">
    <property type="term" value="F:peptidase activity"/>
    <property type="evidence" value="ECO:0007669"/>
    <property type="project" value="UniProtKB-KW"/>
</dbReference>
<comment type="caution">
    <text evidence="5">The sequence shown here is derived from an EMBL/GenBank/DDBJ whole genome shotgun (WGS) entry which is preliminary data.</text>
</comment>
<evidence type="ECO:0000256" key="2">
    <source>
        <dbReference type="ARBA" id="ARBA00022801"/>
    </source>
</evidence>
<protein>
    <submittedName>
        <fullName evidence="5">U32 family peptidase</fullName>
    </submittedName>
</protein>
<dbReference type="EMBL" id="QWKH01000022">
    <property type="protein sequence ID" value="NBI34319.1"/>
    <property type="molecule type" value="Genomic_DNA"/>
</dbReference>
<evidence type="ECO:0000313" key="5">
    <source>
        <dbReference type="EMBL" id="NBI34319.1"/>
    </source>
</evidence>
<proteinExistence type="inferred from homology"/>
<name>A0A7C9JDB7_9BACT</name>
<dbReference type="InterPro" id="IPR011060">
    <property type="entry name" value="RibuloseP-bd_barrel"/>
</dbReference>
<keyword evidence="1" id="KW-0645">Protease</keyword>
<gene>
    <name evidence="5" type="ORF">D1639_04590</name>
</gene>
<dbReference type="PANTHER" id="PTHR30217">
    <property type="entry name" value="PEPTIDASE U32 FAMILY"/>
    <property type="match status" value="1"/>
</dbReference>
<sequence length="413" mass="45010">MELLAPAGGRAQLEAAIRFGADAVYLATDRFGMRARADNFPLDQIPAAVSYAHERGVAVHVTLNTLMHGHDLDELPSYLKALAEAGADAFIVSDLGAFSLAKRYAPEVSLHVSTQASVANAEAARMWHELGASRIVCARELSLDEIARLRRDAPADLEIETFAHGAMCMAVSGRCLLSTAMTGRSGNQGACAQPCRWNYAVVEETRPGVAMSVEEDDFGSYVMNAQDLCMIEHLGELAEAGVDSIKLEGRNKRAFYVANVVAAYRAVLDGADPSSVKDQLNAVSHRPYSTGFYFGRATQSPERDGYLKERLHAGTVLECEGDGPYRVRFRCQNRIFEGDELQALSPGRPPFAVIARNIRWYPAPSPEDAHPRPVNVAVANRTGDIYAIDAEEPLSPGDFLSTPSRPEDQAWQR</sequence>
<dbReference type="SUPFAM" id="SSF51366">
    <property type="entry name" value="Ribulose-phoshate binding barrel"/>
    <property type="match status" value="1"/>
</dbReference>
<evidence type="ECO:0000256" key="3">
    <source>
        <dbReference type="ARBA" id="ARBA00038374"/>
    </source>
</evidence>
<keyword evidence="2" id="KW-0378">Hydrolase</keyword>
<dbReference type="GO" id="GO:0006508">
    <property type="term" value="P:proteolysis"/>
    <property type="evidence" value="ECO:0007669"/>
    <property type="project" value="UniProtKB-KW"/>
</dbReference>
<dbReference type="InterPro" id="IPR051454">
    <property type="entry name" value="RNA/ubiquinone_mod_enzymes"/>
</dbReference>
<dbReference type="PANTHER" id="PTHR30217:SF6">
    <property type="entry name" value="TRNA HYDROXYLATION PROTEIN P"/>
    <property type="match status" value="1"/>
</dbReference>
<organism evidence="5">
    <name type="scientific">Muribaculaceae bacterium Z82</name>
    <dbReference type="NCBI Taxonomy" id="2304548"/>
    <lineage>
        <taxon>Bacteria</taxon>
        <taxon>Pseudomonadati</taxon>
        <taxon>Bacteroidota</taxon>
        <taxon>Bacteroidia</taxon>
        <taxon>Bacteroidales</taxon>
        <taxon>Muribaculaceae</taxon>
    </lineage>
</organism>
<evidence type="ECO:0000256" key="4">
    <source>
        <dbReference type="SAM" id="MobiDB-lite"/>
    </source>
</evidence>
<feature type="region of interest" description="Disordered" evidence="4">
    <location>
        <begin position="391"/>
        <end position="413"/>
    </location>
</feature>
<dbReference type="InterPro" id="IPR001539">
    <property type="entry name" value="Peptidase_U32"/>
</dbReference>
<reference evidence="5" key="1">
    <citation type="submission" date="2018-08" db="EMBL/GenBank/DDBJ databases">
        <title>Murine metabolic-syndrome-specific gut microbial biobank.</title>
        <authorList>
            <person name="Liu C."/>
        </authorList>
    </citation>
    <scope>NUCLEOTIDE SEQUENCE [LARGE SCALE GENOMIC DNA]</scope>
    <source>
        <strain evidence="5">Z82</strain>
    </source>
</reference>
<comment type="similarity">
    <text evidence="3">Belongs to the peptidase U32 family.</text>
</comment>
<dbReference type="PROSITE" id="PS01276">
    <property type="entry name" value="PEPTIDASE_U32"/>
    <property type="match status" value="1"/>
</dbReference>
<dbReference type="AlphaFoldDB" id="A0A7C9JDB7"/>
<evidence type="ECO:0000256" key="1">
    <source>
        <dbReference type="ARBA" id="ARBA00022670"/>
    </source>
</evidence>